<evidence type="ECO:0000313" key="8">
    <source>
        <dbReference type="Proteomes" id="UP001230908"/>
    </source>
</evidence>
<evidence type="ECO:0000256" key="1">
    <source>
        <dbReference type="ARBA" id="ARBA00004196"/>
    </source>
</evidence>
<dbReference type="Proteomes" id="UP001230908">
    <property type="component" value="Unassembled WGS sequence"/>
</dbReference>
<feature type="compositionally biased region" description="Low complexity" evidence="5">
    <location>
        <begin position="173"/>
        <end position="204"/>
    </location>
</feature>
<dbReference type="RefSeq" id="WP_308712613.1">
    <property type="nucleotide sequence ID" value="NZ_JAVHUY010000010.1"/>
</dbReference>
<dbReference type="PANTHER" id="PTHR32347:SF23">
    <property type="entry name" value="BLL5650 PROTEIN"/>
    <property type="match status" value="1"/>
</dbReference>
<organism evidence="7 8">
    <name type="scientific">Phytohabitans maris</name>
    <dbReference type="NCBI Taxonomy" id="3071409"/>
    <lineage>
        <taxon>Bacteria</taxon>
        <taxon>Bacillati</taxon>
        <taxon>Actinomycetota</taxon>
        <taxon>Actinomycetes</taxon>
        <taxon>Micromonosporales</taxon>
        <taxon>Micromonosporaceae</taxon>
    </lineage>
</organism>
<gene>
    <name evidence="7" type="ORF">RB614_12475</name>
</gene>
<sequence>MGVRRKRWRGRTRLVVGGLVVLVVVLTSAGAYALTAGEPAPSAQTSTARVDRGDVSTAVATTGSLEPAQTRTLGFAAAGTVTSVSVRAGDQVRTGQVLAEIDATDAQERVDDAQDALDEAEQALDEAEAAADGGASTCAVSGTVTVQAAPVALLASGGTTPAPTPTPSPSPSAQPSASPSPSRTAQPPSTQPSRSGAPSSPSGGSAPGGGQAPGGGTSSACPGAARGGDPVFTAQQRVTSAELALAEAQDQLAGTKITAPIAGKVLSVAGAVGADVSAGSTFVSLADVAGMQVAADFPEADAGHLEVGLSATVTLANRPGEEFAARVVRVSPVGTADGNMVRYGAVLAFEEVPAELLVGQSAGVRVKTSEVTGVLRVPSTAVRAEGTVVVRTAAGDETRTVEVGLRGDQFTEIKSGLIEGDEIVIAGA</sequence>
<proteinExistence type="inferred from homology"/>
<keyword evidence="3 4" id="KW-0175">Coiled coil</keyword>
<protein>
    <submittedName>
        <fullName evidence="7">Efflux RND transporter periplasmic adaptor subunit</fullName>
    </submittedName>
</protein>
<feature type="coiled-coil region" evidence="4">
    <location>
        <begin position="103"/>
        <end position="137"/>
    </location>
</feature>
<dbReference type="Gene3D" id="1.10.287.470">
    <property type="entry name" value="Helix hairpin bin"/>
    <property type="match status" value="1"/>
</dbReference>
<dbReference type="Gene3D" id="6.20.50.140">
    <property type="match status" value="1"/>
</dbReference>
<comment type="subcellular location">
    <subcellularLocation>
        <location evidence="1">Cell envelope</location>
    </subcellularLocation>
</comment>
<evidence type="ECO:0000256" key="4">
    <source>
        <dbReference type="SAM" id="Coils"/>
    </source>
</evidence>
<feature type="domain" description="Multidrug resistance protein MdtA-like barrel-sandwich hybrid" evidence="6">
    <location>
        <begin position="79"/>
        <end position="281"/>
    </location>
</feature>
<reference evidence="7 8" key="1">
    <citation type="submission" date="2023-08" db="EMBL/GenBank/DDBJ databases">
        <title>Phytohabitans sansha sp. nov., isolated from marine sediment.</title>
        <authorList>
            <person name="Zhao Y."/>
            <person name="Yi K."/>
        </authorList>
    </citation>
    <scope>NUCLEOTIDE SEQUENCE [LARGE SCALE GENOMIC DNA]</scope>
    <source>
        <strain evidence="7 8">ZYX-F-186</strain>
    </source>
</reference>
<dbReference type="Gene3D" id="2.40.50.100">
    <property type="match status" value="1"/>
</dbReference>
<dbReference type="Gene3D" id="2.40.30.170">
    <property type="match status" value="1"/>
</dbReference>
<evidence type="ECO:0000259" key="6">
    <source>
        <dbReference type="Pfam" id="PF25917"/>
    </source>
</evidence>
<accession>A0ABU0ZE53</accession>
<keyword evidence="8" id="KW-1185">Reference proteome</keyword>
<dbReference type="PANTHER" id="PTHR32347">
    <property type="entry name" value="EFFLUX SYSTEM COMPONENT YKNX-RELATED"/>
    <property type="match status" value="1"/>
</dbReference>
<name>A0ABU0ZE53_9ACTN</name>
<dbReference type="EMBL" id="JAVHUY010000010">
    <property type="protein sequence ID" value="MDQ7905340.1"/>
    <property type="molecule type" value="Genomic_DNA"/>
</dbReference>
<feature type="compositionally biased region" description="Gly residues" evidence="5">
    <location>
        <begin position="205"/>
        <end position="217"/>
    </location>
</feature>
<dbReference type="InterPro" id="IPR050465">
    <property type="entry name" value="UPF0194_transport"/>
</dbReference>
<dbReference type="Pfam" id="PF25917">
    <property type="entry name" value="BSH_RND"/>
    <property type="match status" value="1"/>
</dbReference>
<dbReference type="InterPro" id="IPR058625">
    <property type="entry name" value="MdtA-like_BSH"/>
</dbReference>
<comment type="similarity">
    <text evidence="2">Belongs to the membrane fusion protein (MFP) (TC 8.A.1) family.</text>
</comment>
<dbReference type="NCBIfam" id="TIGR01730">
    <property type="entry name" value="RND_mfp"/>
    <property type="match status" value="1"/>
</dbReference>
<feature type="compositionally biased region" description="Pro residues" evidence="5">
    <location>
        <begin position="162"/>
        <end position="172"/>
    </location>
</feature>
<evidence type="ECO:0000256" key="3">
    <source>
        <dbReference type="ARBA" id="ARBA00023054"/>
    </source>
</evidence>
<comment type="caution">
    <text evidence="7">The sequence shown here is derived from an EMBL/GenBank/DDBJ whole genome shotgun (WGS) entry which is preliminary data.</text>
</comment>
<dbReference type="SUPFAM" id="SSF111369">
    <property type="entry name" value="HlyD-like secretion proteins"/>
    <property type="match status" value="1"/>
</dbReference>
<feature type="region of interest" description="Disordered" evidence="5">
    <location>
        <begin position="155"/>
        <end position="229"/>
    </location>
</feature>
<dbReference type="InterPro" id="IPR006143">
    <property type="entry name" value="RND_pump_MFP"/>
</dbReference>
<evidence type="ECO:0000256" key="2">
    <source>
        <dbReference type="ARBA" id="ARBA00009477"/>
    </source>
</evidence>
<evidence type="ECO:0000256" key="5">
    <source>
        <dbReference type="SAM" id="MobiDB-lite"/>
    </source>
</evidence>
<evidence type="ECO:0000313" key="7">
    <source>
        <dbReference type="EMBL" id="MDQ7905340.1"/>
    </source>
</evidence>